<feature type="transmembrane region" description="Helical" evidence="10">
    <location>
        <begin position="185"/>
        <end position="206"/>
    </location>
</feature>
<dbReference type="InterPro" id="IPR013083">
    <property type="entry name" value="Znf_RING/FYVE/PHD"/>
</dbReference>
<keyword evidence="7 10" id="KW-0472">Membrane</keyword>
<dbReference type="InterPro" id="IPR003137">
    <property type="entry name" value="PA_domain"/>
</dbReference>
<dbReference type="Pfam" id="PF13639">
    <property type="entry name" value="zf-RING_2"/>
    <property type="match status" value="1"/>
</dbReference>
<reference evidence="13" key="1">
    <citation type="submission" date="2025-08" db="UniProtKB">
        <authorList>
            <consortium name="RefSeq"/>
        </authorList>
    </citation>
    <scope>IDENTIFICATION</scope>
</reference>
<dbReference type="Gene3D" id="3.30.40.10">
    <property type="entry name" value="Zinc/RING finger domain, C3HC4 (zinc finger)"/>
    <property type="match status" value="1"/>
</dbReference>
<evidence type="ECO:0000256" key="10">
    <source>
        <dbReference type="SAM" id="Phobius"/>
    </source>
</evidence>
<feature type="domain" description="RING-type" evidence="11">
    <location>
        <begin position="255"/>
        <end position="296"/>
    </location>
</feature>
<dbReference type="InterPro" id="IPR046450">
    <property type="entry name" value="PA_dom_sf"/>
</dbReference>
<feature type="compositionally biased region" description="Polar residues" evidence="9">
    <location>
        <begin position="353"/>
        <end position="365"/>
    </location>
</feature>
<evidence type="ECO:0000256" key="5">
    <source>
        <dbReference type="ARBA" id="ARBA00022833"/>
    </source>
</evidence>
<evidence type="ECO:0000256" key="4">
    <source>
        <dbReference type="ARBA" id="ARBA00022771"/>
    </source>
</evidence>
<dbReference type="PROSITE" id="PS50089">
    <property type="entry name" value="ZF_RING_2"/>
    <property type="match status" value="1"/>
</dbReference>
<dbReference type="SUPFAM" id="SSF57850">
    <property type="entry name" value="RING/U-box"/>
    <property type="match status" value="1"/>
</dbReference>
<keyword evidence="3" id="KW-0479">Metal-binding</keyword>
<dbReference type="Pfam" id="PF02225">
    <property type="entry name" value="PA"/>
    <property type="match status" value="1"/>
</dbReference>
<dbReference type="SMART" id="SM00184">
    <property type="entry name" value="RING"/>
    <property type="match status" value="1"/>
</dbReference>
<evidence type="ECO:0000313" key="12">
    <source>
        <dbReference type="Proteomes" id="UP000694863"/>
    </source>
</evidence>
<organism evidence="12 13">
    <name type="scientific">Echinops telfairi</name>
    <name type="common">Lesser hedgehog tenrec</name>
    <dbReference type="NCBI Taxonomy" id="9371"/>
    <lineage>
        <taxon>Eukaryota</taxon>
        <taxon>Metazoa</taxon>
        <taxon>Chordata</taxon>
        <taxon>Craniata</taxon>
        <taxon>Vertebrata</taxon>
        <taxon>Euteleostomi</taxon>
        <taxon>Mammalia</taxon>
        <taxon>Eutheria</taxon>
        <taxon>Afrotheria</taxon>
        <taxon>Tenrecidae</taxon>
        <taxon>Tenrecinae</taxon>
        <taxon>Echinops</taxon>
    </lineage>
</organism>
<dbReference type="Proteomes" id="UP000694863">
    <property type="component" value="Unplaced"/>
</dbReference>
<keyword evidence="12" id="KW-1185">Reference proteome</keyword>
<evidence type="ECO:0000256" key="1">
    <source>
        <dbReference type="ARBA" id="ARBA00004167"/>
    </source>
</evidence>
<gene>
    <name evidence="13" type="primary">RNF133</name>
</gene>
<evidence type="ECO:0000256" key="9">
    <source>
        <dbReference type="SAM" id="MobiDB-lite"/>
    </source>
</evidence>
<evidence type="ECO:0000256" key="6">
    <source>
        <dbReference type="ARBA" id="ARBA00022989"/>
    </source>
</evidence>
<keyword evidence="4 8" id="KW-0863">Zinc-finger</keyword>
<keyword evidence="5" id="KW-0862">Zinc</keyword>
<protein>
    <submittedName>
        <fullName evidence="13">E3 ubiquitin-protein ligase RNF133</fullName>
    </submittedName>
</protein>
<accession>A0ABM0IU75</accession>
<dbReference type="SUPFAM" id="SSF52025">
    <property type="entry name" value="PA domain"/>
    <property type="match status" value="1"/>
</dbReference>
<dbReference type="CDD" id="cd02122">
    <property type="entry name" value="PA_GRAIL_like"/>
    <property type="match status" value="1"/>
</dbReference>
<evidence type="ECO:0000256" key="8">
    <source>
        <dbReference type="PROSITE-ProRule" id="PRU00175"/>
    </source>
</evidence>
<evidence type="ECO:0000313" key="13">
    <source>
        <dbReference type="RefSeq" id="XP_004707834.1"/>
    </source>
</evidence>
<evidence type="ECO:0000259" key="11">
    <source>
        <dbReference type="PROSITE" id="PS50089"/>
    </source>
</evidence>
<feature type="region of interest" description="Disordered" evidence="9">
    <location>
        <begin position="353"/>
        <end position="374"/>
    </location>
</feature>
<evidence type="ECO:0000256" key="3">
    <source>
        <dbReference type="ARBA" id="ARBA00022723"/>
    </source>
</evidence>
<dbReference type="CDD" id="cd16802">
    <property type="entry name" value="RING-H2_RNF128-like"/>
    <property type="match status" value="1"/>
</dbReference>
<name>A0ABM0IU75_ECHTE</name>
<dbReference type="PANTHER" id="PTHR46539">
    <property type="entry name" value="E3 UBIQUITIN-PROTEIN LIGASE ATL42"/>
    <property type="match status" value="1"/>
</dbReference>
<proteinExistence type="predicted"/>
<dbReference type="Gene3D" id="3.50.30.30">
    <property type="match status" value="1"/>
</dbReference>
<keyword evidence="6 10" id="KW-1133">Transmembrane helix</keyword>
<evidence type="ECO:0000256" key="7">
    <source>
        <dbReference type="ARBA" id="ARBA00023136"/>
    </source>
</evidence>
<dbReference type="GeneID" id="101654824"/>
<keyword evidence="2 10" id="KW-0812">Transmembrane</keyword>
<comment type="subcellular location">
    <subcellularLocation>
        <location evidence="1">Membrane</location>
        <topology evidence="1">Single-pass membrane protein</topology>
    </subcellularLocation>
</comment>
<dbReference type="RefSeq" id="XP_004707834.1">
    <property type="nucleotide sequence ID" value="XM_004707777.2"/>
</dbReference>
<dbReference type="PANTHER" id="PTHR46539:SF27">
    <property type="entry name" value="RING FINGER PROTEIN 128"/>
    <property type="match status" value="1"/>
</dbReference>
<dbReference type="InterPro" id="IPR001841">
    <property type="entry name" value="Znf_RING"/>
</dbReference>
<sequence length="374" mass="42277">MRALKLGIGRKNAISWLVKFSFLWLLSPNYCMADAIWTAYMNISFHVGNHMLSELGETGVFGRSSTLKRVSGIIVPPDGKSQSACHPNTSYSQAKGLQTWLALIERGGCTFTQKIKVAVEKGASGVIIYNFAGTGNQMFPMSHQAFEDFVVVMIGNLKGSEIFHLIQKGVHVTAMIEVGRKHVIWMNHYFVTFVIATTAIFAYFIFYQIHRVWVERVQNRRWQQFATDLRKAFAQLQLKVLKEGDKEITPNGEICVICFEGYKHNDTIRVLTCKHFFHKNCIDPWILDHGTCPICKCDILKALGIQVDVEDGAESLHVLMSTELRGSLLPNDLGTDNELPPARRLNKVTHVNEQPRTWNDSQLNSEVEEVHPSP</sequence>
<evidence type="ECO:0000256" key="2">
    <source>
        <dbReference type="ARBA" id="ARBA00022692"/>
    </source>
</evidence>